<accession>H3GG63</accession>
<dbReference type="eggNOG" id="ENOG502SHMN">
    <property type="taxonomic scope" value="Eukaryota"/>
</dbReference>
<evidence type="ECO:0000256" key="1">
    <source>
        <dbReference type="SAM" id="MobiDB-lite"/>
    </source>
</evidence>
<dbReference type="AlphaFoldDB" id="H3GG63"/>
<dbReference type="EnsemblProtists" id="Phyra74784">
    <property type="protein sequence ID" value="Phyra74784"/>
    <property type="gene ID" value="Phyra74784"/>
</dbReference>
<dbReference type="PANTHER" id="PTHR33215">
    <property type="entry name" value="PROTEIN DISTAL ANTENNA"/>
    <property type="match status" value="1"/>
</dbReference>
<dbReference type="InParanoid" id="H3GG63"/>
<reference evidence="2" key="2">
    <citation type="submission" date="2015-06" db="UniProtKB">
        <authorList>
            <consortium name="EnsemblProtists"/>
        </authorList>
    </citation>
    <scope>IDENTIFICATION</scope>
    <source>
        <strain evidence="2">Pr102</strain>
    </source>
</reference>
<dbReference type="InterPro" id="IPR051839">
    <property type="entry name" value="RD_transcriptional_regulator"/>
</dbReference>
<dbReference type="PANTHER" id="PTHR33215:SF13">
    <property type="entry name" value="PROTEIN DISTAL ANTENNA"/>
    <property type="match status" value="1"/>
</dbReference>
<organism evidence="2 3">
    <name type="scientific">Phytophthora ramorum</name>
    <name type="common">Sudden oak death agent</name>
    <dbReference type="NCBI Taxonomy" id="164328"/>
    <lineage>
        <taxon>Eukaryota</taxon>
        <taxon>Sar</taxon>
        <taxon>Stramenopiles</taxon>
        <taxon>Oomycota</taxon>
        <taxon>Peronosporomycetes</taxon>
        <taxon>Peronosporales</taxon>
        <taxon>Peronosporaceae</taxon>
        <taxon>Phytophthora</taxon>
    </lineage>
</organism>
<evidence type="ECO:0008006" key="4">
    <source>
        <dbReference type="Google" id="ProtNLM"/>
    </source>
</evidence>
<feature type="region of interest" description="Disordered" evidence="1">
    <location>
        <begin position="232"/>
        <end position="256"/>
    </location>
</feature>
<evidence type="ECO:0000313" key="2">
    <source>
        <dbReference type="EnsemblProtists" id="Phyra74784"/>
    </source>
</evidence>
<feature type="compositionally biased region" description="Low complexity" evidence="1">
    <location>
        <begin position="236"/>
        <end position="256"/>
    </location>
</feature>
<dbReference type="Proteomes" id="UP000005238">
    <property type="component" value="Unassembled WGS sequence"/>
</dbReference>
<feature type="compositionally biased region" description="Polar residues" evidence="1">
    <location>
        <begin position="83"/>
        <end position="99"/>
    </location>
</feature>
<feature type="compositionally biased region" description="Low complexity" evidence="1">
    <location>
        <begin position="539"/>
        <end position="558"/>
    </location>
</feature>
<dbReference type="VEuPathDB" id="FungiDB:KRP22_84"/>
<feature type="region of interest" description="Disordered" evidence="1">
    <location>
        <begin position="519"/>
        <end position="634"/>
    </location>
</feature>
<dbReference type="Gene3D" id="1.10.10.60">
    <property type="entry name" value="Homeodomain-like"/>
    <property type="match status" value="1"/>
</dbReference>
<feature type="compositionally biased region" description="Low complexity" evidence="1">
    <location>
        <begin position="71"/>
        <end position="82"/>
    </location>
</feature>
<dbReference type="HOGENOM" id="CLU_435133_0_0_1"/>
<feature type="compositionally biased region" description="Polar residues" evidence="1">
    <location>
        <begin position="579"/>
        <end position="615"/>
    </location>
</feature>
<dbReference type="VEuPathDB" id="FungiDB:KRP23_7937"/>
<name>H3GG63_PHYRM</name>
<feature type="region of interest" description="Disordered" evidence="1">
    <location>
        <begin position="61"/>
        <end position="101"/>
    </location>
</feature>
<dbReference type="EMBL" id="DS566006">
    <property type="status" value="NOT_ANNOTATED_CDS"/>
    <property type="molecule type" value="Genomic_DNA"/>
</dbReference>
<reference evidence="3" key="1">
    <citation type="journal article" date="2006" name="Science">
        <title>Phytophthora genome sequences uncover evolutionary origins and mechanisms of pathogenesis.</title>
        <authorList>
            <person name="Tyler B.M."/>
            <person name="Tripathy S."/>
            <person name="Zhang X."/>
            <person name="Dehal P."/>
            <person name="Jiang R.H."/>
            <person name="Aerts A."/>
            <person name="Arredondo F.D."/>
            <person name="Baxter L."/>
            <person name="Bensasson D."/>
            <person name="Beynon J.L."/>
            <person name="Chapman J."/>
            <person name="Damasceno C.M."/>
            <person name="Dorrance A.E."/>
            <person name="Dou D."/>
            <person name="Dickerman A.W."/>
            <person name="Dubchak I.L."/>
            <person name="Garbelotto M."/>
            <person name="Gijzen M."/>
            <person name="Gordon S.G."/>
            <person name="Govers F."/>
            <person name="Grunwald N.J."/>
            <person name="Huang W."/>
            <person name="Ivors K.L."/>
            <person name="Jones R.W."/>
            <person name="Kamoun S."/>
            <person name="Krampis K."/>
            <person name="Lamour K.H."/>
            <person name="Lee M.K."/>
            <person name="McDonald W.H."/>
            <person name="Medina M."/>
            <person name="Meijer H.J."/>
            <person name="Nordberg E.K."/>
            <person name="Maclean D.J."/>
            <person name="Ospina-Giraldo M.D."/>
            <person name="Morris P.F."/>
            <person name="Phuntumart V."/>
            <person name="Putnam N.H."/>
            <person name="Rash S."/>
            <person name="Rose J.K."/>
            <person name="Sakihama Y."/>
            <person name="Salamov A.A."/>
            <person name="Savidor A."/>
            <person name="Scheuring C.F."/>
            <person name="Smith B.M."/>
            <person name="Sobral B.W."/>
            <person name="Terry A."/>
            <person name="Torto-Alalibo T.A."/>
            <person name="Win J."/>
            <person name="Xu Z."/>
            <person name="Zhang H."/>
            <person name="Grigoriev I.V."/>
            <person name="Rokhsar D.S."/>
            <person name="Boore J.L."/>
        </authorList>
    </citation>
    <scope>NUCLEOTIDE SEQUENCE [LARGE SCALE GENOMIC DNA]</scope>
    <source>
        <strain evidence="3">Pr102</strain>
    </source>
</reference>
<feature type="region of interest" description="Disordered" evidence="1">
    <location>
        <begin position="289"/>
        <end position="373"/>
    </location>
</feature>
<proteinExistence type="predicted"/>
<protein>
    <recommendedName>
        <fullName evidence="4">HTH psq-type domain-containing protein</fullName>
    </recommendedName>
</protein>
<sequence length="634" mass="69813">MNVPTRHPRTVAKIVSPLSDRERAQAVHAVVERRLTLRQSAQAFGLQQAALHRLVRQHTLQQLRRPASTRSLPGSLPSAASPTNSDNSHFTTPVPSTGNDRYVFPRLNPLALGHGSPNNKGSSSNAPLPGVAAAVMPSPPMCELTPELNDEIVVVLQEQFMQQQQYNDYETTDGRYNRLEGYADADIADVVRSIVGHNGRRALPSNFPSAGWLTMFKRENDFVDVDDVVRSRGRTSSSSSNNNNLKNGLSSQQLQQERYNRSYEFEQQQFEIEAQRRGDQVRWIENRNYRQPAAPPPPSPLQRSPIQRHASYSWKEVDGTESAGSSVPQQRVRFYQPQRQSRDENNFRRSPSAGSSNSKTVHSDSGNASDRNYRQSNLVPAKVWEAAMEDVAIHGMSLRNAAKAHGVHFAALHRRLKKRQQHKLNVPCEPNYIPFEDEAGVVRVIHARAEMGVLLTFTELVDLLKRTALKHRSELPEEIAIALVRRFQSRVEQSVRHLIIDWPSVSSNVLYQLREGDGKDGMTAEAPTPASIGKTNVPSVVSGSSGSLSSSGSSSSLSPHPQSAAVFPGMRKSPVDAGPTSTRGKNSSNSRTTDSNVEAGENSKNVDSANASAATVSPDDNETAPAQPCMILRL</sequence>
<feature type="compositionally biased region" description="Polar residues" evidence="1">
    <location>
        <begin position="348"/>
        <end position="373"/>
    </location>
</feature>
<keyword evidence="3" id="KW-1185">Reference proteome</keyword>
<evidence type="ECO:0000313" key="3">
    <source>
        <dbReference type="Proteomes" id="UP000005238"/>
    </source>
</evidence>